<dbReference type="InterPro" id="IPR025668">
    <property type="entry name" value="Tnp_DDE_dom"/>
</dbReference>
<dbReference type="Proteomes" id="UP000184465">
    <property type="component" value="Unassembled WGS sequence"/>
</dbReference>
<protein>
    <recommendedName>
        <fullName evidence="1">Transposase DDE domain-containing protein</fullName>
    </recommendedName>
</protein>
<dbReference type="EMBL" id="FRAG01000019">
    <property type="protein sequence ID" value="SHJ99623.1"/>
    <property type="molecule type" value="Genomic_DNA"/>
</dbReference>
<accession>A0A1M6NV91</accession>
<evidence type="ECO:0000259" key="1">
    <source>
        <dbReference type="Pfam" id="PF13701"/>
    </source>
</evidence>
<keyword evidence="3" id="KW-1185">Reference proteome</keyword>
<sequence length="137" mass="15457">MDLAPEIFKSIIKEESAKLLKSMNAKLTPCIDYYISIDVDVSPFDNSDTKKEGVSYTYKKFDGYAPIFAYLGEEGYCVNAELRKGSQHCQKNTPEFLRKSIKYSKAITSNPLLLRLDSGNDAIDNIAICKEKMLILL</sequence>
<organism evidence="2 3">
    <name type="scientific">Paramaledivibacter caminithermalis (strain DSM 15212 / CIP 107654 / DViRD3)</name>
    <name type="common">Clostridium caminithermale</name>
    <dbReference type="NCBI Taxonomy" id="1121301"/>
    <lineage>
        <taxon>Bacteria</taxon>
        <taxon>Bacillati</taxon>
        <taxon>Bacillota</taxon>
        <taxon>Clostridia</taxon>
        <taxon>Peptostreptococcales</taxon>
        <taxon>Caminicellaceae</taxon>
        <taxon>Paramaledivibacter</taxon>
    </lineage>
</organism>
<reference evidence="2 3" key="1">
    <citation type="submission" date="2016-11" db="EMBL/GenBank/DDBJ databases">
        <authorList>
            <person name="Jaros S."/>
            <person name="Januszkiewicz K."/>
            <person name="Wedrychowicz H."/>
        </authorList>
    </citation>
    <scope>NUCLEOTIDE SEQUENCE [LARGE SCALE GENOMIC DNA]</scope>
    <source>
        <strain evidence="2 3">DSM 15212</strain>
    </source>
</reference>
<dbReference type="Pfam" id="PF13701">
    <property type="entry name" value="DDE_Tnp_1_4"/>
    <property type="match status" value="1"/>
</dbReference>
<dbReference type="STRING" id="1121301.SAMN02745912_01900"/>
<dbReference type="AlphaFoldDB" id="A0A1M6NV91"/>
<proteinExistence type="predicted"/>
<evidence type="ECO:0000313" key="3">
    <source>
        <dbReference type="Proteomes" id="UP000184465"/>
    </source>
</evidence>
<gene>
    <name evidence="2" type="ORF">SAMN02745912_01900</name>
</gene>
<name>A0A1M6NV91_PARC5</name>
<feature type="domain" description="Transposase DDE" evidence="1">
    <location>
        <begin position="34"/>
        <end position="132"/>
    </location>
</feature>
<evidence type="ECO:0000313" key="2">
    <source>
        <dbReference type="EMBL" id="SHJ99623.1"/>
    </source>
</evidence>